<keyword evidence="2" id="KW-1185">Reference proteome</keyword>
<gene>
    <name evidence="1" type="ORF">BO83DRAFT_60030</name>
</gene>
<evidence type="ECO:0000313" key="1">
    <source>
        <dbReference type="EMBL" id="PWY70779.1"/>
    </source>
</evidence>
<accession>A0A317VBM3</accession>
<evidence type="ECO:0000313" key="2">
    <source>
        <dbReference type="Proteomes" id="UP000246171"/>
    </source>
</evidence>
<dbReference type="RefSeq" id="XP_025387116.1">
    <property type="nucleotide sequence ID" value="XM_025537467.1"/>
</dbReference>
<protein>
    <submittedName>
        <fullName evidence="1">Uncharacterized protein</fullName>
    </submittedName>
</protein>
<dbReference type="VEuPathDB" id="FungiDB:BO83DRAFT_60030"/>
<dbReference type="Proteomes" id="UP000246171">
    <property type="component" value="Unassembled WGS sequence"/>
</dbReference>
<sequence length="171" mass="19659">MQYIRAECRPNLDAAVVEAAETEGSTRRYPVLKQKAFFARLFQPAVCGHVLLATDRSRACSPTLRQTRTVEDEVVLKFVQHWNDIGYFAQGALYPCYTCDLGRSPHCKDERMTHYPLTCYSSELAHFYSSQVWLLHLMYKDSVKGANNCTYSNHRLLCRIADRGLRRIDCA</sequence>
<reference evidence="1" key="1">
    <citation type="submission" date="2016-12" db="EMBL/GenBank/DDBJ databases">
        <title>The genomes of Aspergillus section Nigri reveals drivers in fungal speciation.</title>
        <authorList>
            <consortium name="DOE Joint Genome Institute"/>
            <person name="Vesth T.C."/>
            <person name="Nybo J."/>
            <person name="Theobald S."/>
            <person name="Brandl J."/>
            <person name="Frisvad J.C."/>
            <person name="Nielsen K.F."/>
            <person name="Lyhne E.K."/>
            <person name="Kogle M.E."/>
            <person name="Kuo A."/>
            <person name="Riley R."/>
            <person name="Clum A."/>
            <person name="Nolan M."/>
            <person name="Lipzen A."/>
            <person name="Salamov A."/>
            <person name="Henrissat B."/>
            <person name="Wiebenga A."/>
            <person name="De vries R.P."/>
            <person name="Grigoriev I.V."/>
            <person name="Mortensen U.H."/>
            <person name="Andersen M.R."/>
            <person name="Baker S.E."/>
        </authorList>
    </citation>
    <scope>NUCLEOTIDE SEQUENCE</scope>
    <source>
        <strain evidence="1">CBS 122712</strain>
    </source>
</reference>
<proteinExistence type="predicted"/>
<organism evidence="1 2">
    <name type="scientific">Aspergillus eucalypticola (strain CBS 122712 / IBT 29274)</name>
    <dbReference type="NCBI Taxonomy" id="1448314"/>
    <lineage>
        <taxon>Eukaryota</taxon>
        <taxon>Fungi</taxon>
        <taxon>Dikarya</taxon>
        <taxon>Ascomycota</taxon>
        <taxon>Pezizomycotina</taxon>
        <taxon>Eurotiomycetes</taxon>
        <taxon>Eurotiomycetidae</taxon>
        <taxon>Eurotiales</taxon>
        <taxon>Aspergillaceae</taxon>
        <taxon>Aspergillus</taxon>
        <taxon>Aspergillus subgen. Circumdati</taxon>
    </lineage>
</organism>
<name>A0A317VBM3_ASPEC</name>
<dbReference type="OrthoDB" id="329835at2759"/>
<dbReference type="GeneID" id="37059429"/>
<dbReference type="EMBL" id="MSFU01000016">
    <property type="protein sequence ID" value="PWY70779.1"/>
    <property type="molecule type" value="Genomic_DNA"/>
</dbReference>
<dbReference type="AlphaFoldDB" id="A0A317VBM3"/>
<comment type="caution">
    <text evidence="1">The sequence shown here is derived from an EMBL/GenBank/DDBJ whole genome shotgun (WGS) entry which is preliminary data.</text>
</comment>